<evidence type="ECO:0000313" key="2">
    <source>
        <dbReference type="EMBL" id="JAD95313.1"/>
    </source>
</evidence>
<feature type="compositionally biased region" description="Basic and acidic residues" evidence="1">
    <location>
        <begin position="146"/>
        <end position="157"/>
    </location>
</feature>
<reference evidence="2" key="2">
    <citation type="journal article" date="2015" name="Data Brief">
        <title>Shoot transcriptome of the giant reed, Arundo donax.</title>
        <authorList>
            <person name="Barrero R.A."/>
            <person name="Guerrero F.D."/>
            <person name="Moolhuijzen P."/>
            <person name="Goolsby J.A."/>
            <person name="Tidwell J."/>
            <person name="Bellgard S.E."/>
            <person name="Bellgard M.I."/>
        </authorList>
    </citation>
    <scope>NUCLEOTIDE SEQUENCE</scope>
    <source>
        <tissue evidence="2">Shoot tissue taken approximately 20 cm above the soil surface</tissue>
    </source>
</reference>
<sequence length="171" mass="19701">MLLQYLICSYHKGIDRVNRHKHHSSPDSHLPNDQYNRQCNQSQEKEPNIPHEAPPINLHILLRDAQRHCPNHNTSHKYSATQHAVKPHITGTTPHKRCNARKHVRSTITKGEQSHTSHRWREPQQHRHLLEAAAEVVGGRVAQHVEQRRQAHPEHSVAQHPEPLASAVEEV</sequence>
<reference evidence="2" key="1">
    <citation type="submission" date="2014-09" db="EMBL/GenBank/DDBJ databases">
        <authorList>
            <person name="Magalhaes I.L.F."/>
            <person name="Oliveira U."/>
            <person name="Santos F.R."/>
            <person name="Vidigal T.H.D.A."/>
            <person name="Brescovit A.D."/>
            <person name="Santos A.J."/>
        </authorList>
    </citation>
    <scope>NUCLEOTIDE SEQUENCE</scope>
    <source>
        <tissue evidence="2">Shoot tissue taken approximately 20 cm above the soil surface</tissue>
    </source>
</reference>
<organism evidence="2">
    <name type="scientific">Arundo donax</name>
    <name type="common">Giant reed</name>
    <name type="synonym">Donax arundinaceus</name>
    <dbReference type="NCBI Taxonomy" id="35708"/>
    <lineage>
        <taxon>Eukaryota</taxon>
        <taxon>Viridiplantae</taxon>
        <taxon>Streptophyta</taxon>
        <taxon>Embryophyta</taxon>
        <taxon>Tracheophyta</taxon>
        <taxon>Spermatophyta</taxon>
        <taxon>Magnoliopsida</taxon>
        <taxon>Liliopsida</taxon>
        <taxon>Poales</taxon>
        <taxon>Poaceae</taxon>
        <taxon>PACMAD clade</taxon>
        <taxon>Arundinoideae</taxon>
        <taxon>Arundineae</taxon>
        <taxon>Arundo</taxon>
    </lineage>
</organism>
<name>A0A0A9E8D7_ARUDO</name>
<protein>
    <submittedName>
        <fullName evidence="2">Cation:cation antiporter, putative</fullName>
    </submittedName>
</protein>
<feature type="region of interest" description="Disordered" evidence="1">
    <location>
        <begin position="146"/>
        <end position="171"/>
    </location>
</feature>
<accession>A0A0A9E8D7</accession>
<evidence type="ECO:0000256" key="1">
    <source>
        <dbReference type="SAM" id="MobiDB-lite"/>
    </source>
</evidence>
<proteinExistence type="predicted"/>
<feature type="compositionally biased region" description="Polar residues" evidence="1">
    <location>
        <begin position="31"/>
        <end position="42"/>
    </location>
</feature>
<feature type="region of interest" description="Disordered" evidence="1">
    <location>
        <begin position="18"/>
        <end position="52"/>
    </location>
</feature>
<dbReference type="AlphaFoldDB" id="A0A0A9E8D7"/>
<dbReference type="EMBL" id="GBRH01202582">
    <property type="protein sequence ID" value="JAD95313.1"/>
    <property type="molecule type" value="Transcribed_RNA"/>
</dbReference>
<feature type="region of interest" description="Disordered" evidence="1">
    <location>
        <begin position="75"/>
        <end position="98"/>
    </location>
</feature>